<dbReference type="SUPFAM" id="SSF52833">
    <property type="entry name" value="Thioredoxin-like"/>
    <property type="match status" value="1"/>
</dbReference>
<evidence type="ECO:0000313" key="3">
    <source>
        <dbReference type="Proteomes" id="UP000320333"/>
    </source>
</evidence>
<keyword evidence="3" id="KW-1185">Reference proteome</keyword>
<dbReference type="Proteomes" id="UP000320333">
    <property type="component" value="Unassembled WGS sequence"/>
</dbReference>
<dbReference type="InterPro" id="IPR036249">
    <property type="entry name" value="Thioredoxin-like_sf"/>
</dbReference>
<sequence>MDWIRWIWAPRLGTRVAPIRDLKFIKGSAFDIPNLQGKKVVVLEQWATWCKPCIHSIPHLTQLAQQYPHVLFVSVTQEKDHAAVKAFVDAMGDEMGVAVAIDDTGSISQLVRDSAGIGIPHCMVIDAEGYLAWAGHPLEAGMRAGLDTALGLYN</sequence>
<comment type="caution">
    <text evidence="2">The sequence shown here is derived from an EMBL/GenBank/DDBJ whole genome shotgun (WGS) entry which is preliminary data.</text>
</comment>
<dbReference type="PANTHER" id="PTHR42852">
    <property type="entry name" value="THIOL:DISULFIDE INTERCHANGE PROTEIN DSBE"/>
    <property type="match status" value="1"/>
</dbReference>
<dbReference type="Pfam" id="PF00578">
    <property type="entry name" value="AhpC-TSA"/>
    <property type="match status" value="1"/>
</dbReference>
<accession>A0A507F8C1</accession>
<evidence type="ECO:0000313" key="2">
    <source>
        <dbReference type="EMBL" id="TPX72541.1"/>
    </source>
</evidence>
<dbReference type="GO" id="GO:0016209">
    <property type="term" value="F:antioxidant activity"/>
    <property type="evidence" value="ECO:0007669"/>
    <property type="project" value="InterPro"/>
</dbReference>
<dbReference type="AlphaFoldDB" id="A0A507F8C1"/>
<organism evidence="2 3">
    <name type="scientific">Chytriomyces confervae</name>
    <dbReference type="NCBI Taxonomy" id="246404"/>
    <lineage>
        <taxon>Eukaryota</taxon>
        <taxon>Fungi</taxon>
        <taxon>Fungi incertae sedis</taxon>
        <taxon>Chytridiomycota</taxon>
        <taxon>Chytridiomycota incertae sedis</taxon>
        <taxon>Chytridiomycetes</taxon>
        <taxon>Chytridiales</taxon>
        <taxon>Chytriomycetaceae</taxon>
        <taxon>Chytriomyces</taxon>
    </lineage>
</organism>
<dbReference type="InterPro" id="IPR000866">
    <property type="entry name" value="AhpC/TSA"/>
</dbReference>
<dbReference type="GO" id="GO:0016491">
    <property type="term" value="F:oxidoreductase activity"/>
    <property type="evidence" value="ECO:0007669"/>
    <property type="project" value="InterPro"/>
</dbReference>
<dbReference type="OrthoDB" id="2121326at2759"/>
<proteinExistence type="predicted"/>
<gene>
    <name evidence="2" type="ORF">CcCBS67573_g05782</name>
</gene>
<protein>
    <recommendedName>
        <fullName evidence="1">Thioredoxin domain-containing protein</fullName>
    </recommendedName>
</protein>
<dbReference type="InterPro" id="IPR013766">
    <property type="entry name" value="Thioredoxin_domain"/>
</dbReference>
<dbReference type="PANTHER" id="PTHR42852:SF18">
    <property type="entry name" value="CHROMOSOME UNDETERMINED SCAFFOLD_47, WHOLE GENOME SHOTGUN SEQUENCE"/>
    <property type="match status" value="1"/>
</dbReference>
<dbReference type="PROSITE" id="PS51352">
    <property type="entry name" value="THIOREDOXIN_2"/>
    <property type="match status" value="1"/>
</dbReference>
<name>A0A507F8C1_9FUNG</name>
<evidence type="ECO:0000259" key="1">
    <source>
        <dbReference type="PROSITE" id="PS51352"/>
    </source>
</evidence>
<dbReference type="Gene3D" id="3.40.30.10">
    <property type="entry name" value="Glutaredoxin"/>
    <property type="match status" value="1"/>
</dbReference>
<feature type="domain" description="Thioredoxin" evidence="1">
    <location>
        <begin position="10"/>
        <end position="151"/>
    </location>
</feature>
<reference evidence="2 3" key="1">
    <citation type="journal article" date="2019" name="Sci. Rep.">
        <title>Comparative genomics of chytrid fungi reveal insights into the obligate biotrophic and pathogenic lifestyle of Synchytrium endobioticum.</title>
        <authorList>
            <person name="van de Vossenberg B.T.L.H."/>
            <person name="Warris S."/>
            <person name="Nguyen H.D.T."/>
            <person name="van Gent-Pelzer M.P.E."/>
            <person name="Joly D.L."/>
            <person name="van de Geest H.C."/>
            <person name="Bonants P.J.M."/>
            <person name="Smith D.S."/>
            <person name="Levesque C.A."/>
            <person name="van der Lee T.A.J."/>
        </authorList>
    </citation>
    <scope>NUCLEOTIDE SEQUENCE [LARGE SCALE GENOMIC DNA]</scope>
    <source>
        <strain evidence="2 3">CBS 675.73</strain>
    </source>
</reference>
<dbReference type="CDD" id="cd02966">
    <property type="entry name" value="TlpA_like_family"/>
    <property type="match status" value="1"/>
</dbReference>
<dbReference type="InterPro" id="IPR050553">
    <property type="entry name" value="Thioredoxin_ResA/DsbE_sf"/>
</dbReference>
<dbReference type="EMBL" id="QEAP01000220">
    <property type="protein sequence ID" value="TPX72541.1"/>
    <property type="molecule type" value="Genomic_DNA"/>
</dbReference>